<keyword evidence="13" id="KW-1185">Reference proteome</keyword>
<keyword evidence="7" id="KW-0906">Nuclear pore complex</keyword>
<dbReference type="Gene3D" id="1.25.40.510">
    <property type="entry name" value="GLE1-like"/>
    <property type="match status" value="1"/>
</dbReference>
<evidence type="ECO:0000256" key="9">
    <source>
        <dbReference type="ARBA" id="ARBA00026227"/>
    </source>
</evidence>
<keyword evidence="6" id="KW-0811">Translocation</keyword>
<evidence type="ECO:0000256" key="1">
    <source>
        <dbReference type="ARBA" id="ARBA00004567"/>
    </source>
</evidence>
<dbReference type="PANTHER" id="PTHR12960">
    <property type="entry name" value="GLE-1-RELATED"/>
    <property type="match status" value="1"/>
</dbReference>
<gene>
    <name evidence="12" type="ORF">RFULGI_LOCUS8062</name>
</gene>
<evidence type="ECO:0000313" key="12">
    <source>
        <dbReference type="EMBL" id="CAG8640470.1"/>
    </source>
</evidence>
<dbReference type="AlphaFoldDB" id="A0A9N9GX11"/>
<dbReference type="Pfam" id="PF07817">
    <property type="entry name" value="GLE1"/>
    <property type="match status" value="1"/>
</dbReference>
<dbReference type="PANTHER" id="PTHR12960:SF0">
    <property type="entry name" value="MRNA EXPORT FACTOR GLE1"/>
    <property type="match status" value="1"/>
</dbReference>
<dbReference type="GO" id="GO:0005543">
    <property type="term" value="F:phospholipid binding"/>
    <property type="evidence" value="ECO:0007669"/>
    <property type="project" value="TreeGrafter"/>
</dbReference>
<evidence type="ECO:0000256" key="10">
    <source>
        <dbReference type="ARBA" id="ARBA00029983"/>
    </source>
</evidence>
<evidence type="ECO:0000313" key="13">
    <source>
        <dbReference type="Proteomes" id="UP000789396"/>
    </source>
</evidence>
<dbReference type="Proteomes" id="UP000789396">
    <property type="component" value="Unassembled WGS sequence"/>
</dbReference>
<evidence type="ECO:0000256" key="5">
    <source>
        <dbReference type="ARBA" id="ARBA00022927"/>
    </source>
</evidence>
<keyword evidence="8" id="KW-0539">Nucleus</keyword>
<keyword evidence="11" id="KW-0175">Coiled coil</keyword>
<sequence>QEDLDFVSCENDRYESEIFKWKNDRLVEAIAQEEFEFVKETYEAKARAHRIYEEAEQMRLKAIKEWQKYWVQMEAKYEKERLERRRRFESEQAKIENQKLAQVKAAVAEEKRKREEALKAAENAKKIQDNVKTVTENNTKNLVSDEILKQEERYRNMLKSIQDKFSKNSQLKSATTETRKNITLGLNILTNGRTEILKIASQFDVMLKNHQNNSDVYYFLINYIAKGVVVSIIKKHAEVDVVSKEPAAFPFAHLCVLISTQHAEFMEFLMTRLVKKCPYVLPRYHIKQAVGYLWGDFFVEKDIISAV</sequence>
<keyword evidence="4" id="KW-0509">mRNA transport</keyword>
<dbReference type="GO" id="GO:0015031">
    <property type="term" value="P:protein transport"/>
    <property type="evidence" value="ECO:0007669"/>
    <property type="project" value="UniProtKB-KW"/>
</dbReference>
<feature type="coiled-coil region" evidence="11">
    <location>
        <begin position="79"/>
        <end position="127"/>
    </location>
</feature>
<dbReference type="OrthoDB" id="420884at2759"/>
<keyword evidence="5" id="KW-0653">Protein transport</keyword>
<proteinExistence type="inferred from homology"/>
<evidence type="ECO:0000256" key="6">
    <source>
        <dbReference type="ARBA" id="ARBA00023010"/>
    </source>
</evidence>
<dbReference type="GO" id="GO:0031369">
    <property type="term" value="F:translation initiation factor binding"/>
    <property type="evidence" value="ECO:0007669"/>
    <property type="project" value="TreeGrafter"/>
</dbReference>
<organism evidence="12 13">
    <name type="scientific">Racocetra fulgida</name>
    <dbReference type="NCBI Taxonomy" id="60492"/>
    <lineage>
        <taxon>Eukaryota</taxon>
        <taxon>Fungi</taxon>
        <taxon>Fungi incertae sedis</taxon>
        <taxon>Mucoromycota</taxon>
        <taxon>Glomeromycotina</taxon>
        <taxon>Glomeromycetes</taxon>
        <taxon>Diversisporales</taxon>
        <taxon>Gigasporaceae</taxon>
        <taxon>Racocetra</taxon>
    </lineage>
</organism>
<dbReference type="GO" id="GO:0044614">
    <property type="term" value="C:nuclear pore cytoplasmic filaments"/>
    <property type="evidence" value="ECO:0007669"/>
    <property type="project" value="TreeGrafter"/>
</dbReference>
<comment type="similarity">
    <text evidence="2">Belongs to the GLE1 family.</text>
</comment>
<dbReference type="GO" id="GO:0000822">
    <property type="term" value="F:inositol hexakisphosphate binding"/>
    <property type="evidence" value="ECO:0007669"/>
    <property type="project" value="TreeGrafter"/>
</dbReference>
<dbReference type="EMBL" id="CAJVPZ010012519">
    <property type="protein sequence ID" value="CAG8640470.1"/>
    <property type="molecule type" value="Genomic_DNA"/>
</dbReference>
<protein>
    <recommendedName>
        <fullName evidence="9">mRNA export factor GLE1</fullName>
    </recommendedName>
    <alternativeName>
        <fullName evidence="10">Nucleoporin GLE1</fullName>
    </alternativeName>
</protein>
<keyword evidence="3" id="KW-0813">Transport</keyword>
<feature type="non-terminal residue" evidence="12">
    <location>
        <position position="1"/>
    </location>
</feature>
<evidence type="ECO:0000256" key="3">
    <source>
        <dbReference type="ARBA" id="ARBA00022448"/>
    </source>
</evidence>
<comment type="subcellular location">
    <subcellularLocation>
        <location evidence="1">Nucleus</location>
        <location evidence="1">Nuclear pore complex</location>
    </subcellularLocation>
</comment>
<evidence type="ECO:0000256" key="7">
    <source>
        <dbReference type="ARBA" id="ARBA00023132"/>
    </source>
</evidence>
<dbReference type="GO" id="GO:0005737">
    <property type="term" value="C:cytoplasm"/>
    <property type="evidence" value="ECO:0007669"/>
    <property type="project" value="TreeGrafter"/>
</dbReference>
<dbReference type="InterPro" id="IPR012476">
    <property type="entry name" value="GLE1"/>
</dbReference>
<evidence type="ECO:0000256" key="8">
    <source>
        <dbReference type="ARBA" id="ARBA00023242"/>
    </source>
</evidence>
<evidence type="ECO:0000256" key="11">
    <source>
        <dbReference type="SAM" id="Coils"/>
    </source>
</evidence>
<evidence type="ECO:0000256" key="4">
    <source>
        <dbReference type="ARBA" id="ARBA00022816"/>
    </source>
</evidence>
<dbReference type="GO" id="GO:0016973">
    <property type="term" value="P:poly(A)+ mRNA export from nucleus"/>
    <property type="evidence" value="ECO:0007669"/>
    <property type="project" value="InterPro"/>
</dbReference>
<comment type="caution">
    <text evidence="12">The sequence shown here is derived from an EMBL/GenBank/DDBJ whole genome shotgun (WGS) entry which is preliminary data.</text>
</comment>
<dbReference type="InterPro" id="IPR038506">
    <property type="entry name" value="GLE1-like_sf"/>
</dbReference>
<reference evidence="12" key="1">
    <citation type="submission" date="2021-06" db="EMBL/GenBank/DDBJ databases">
        <authorList>
            <person name="Kallberg Y."/>
            <person name="Tangrot J."/>
            <person name="Rosling A."/>
        </authorList>
    </citation>
    <scope>NUCLEOTIDE SEQUENCE</scope>
    <source>
        <strain evidence="12">IN212</strain>
    </source>
</reference>
<evidence type="ECO:0000256" key="2">
    <source>
        <dbReference type="ARBA" id="ARBA00011056"/>
    </source>
</evidence>
<accession>A0A9N9GX11</accession>
<name>A0A9N9GX11_9GLOM</name>